<evidence type="ECO:0000313" key="2">
    <source>
        <dbReference type="EMBL" id="CAB4580745.1"/>
    </source>
</evidence>
<reference evidence="2" key="1">
    <citation type="submission" date="2020-05" db="EMBL/GenBank/DDBJ databases">
        <authorList>
            <person name="Chiriac C."/>
            <person name="Salcher M."/>
            <person name="Ghai R."/>
            <person name="Kavagutti S V."/>
        </authorList>
    </citation>
    <scope>NUCLEOTIDE SEQUENCE</scope>
</reference>
<organism evidence="2">
    <name type="scientific">freshwater metagenome</name>
    <dbReference type="NCBI Taxonomy" id="449393"/>
    <lineage>
        <taxon>unclassified sequences</taxon>
        <taxon>metagenomes</taxon>
        <taxon>ecological metagenomes</taxon>
    </lineage>
</organism>
<accession>A0A6J6EZ98</accession>
<proteinExistence type="predicted"/>
<dbReference type="EMBL" id="CAEZTS010000081">
    <property type="protein sequence ID" value="CAB4580745.1"/>
    <property type="molecule type" value="Genomic_DNA"/>
</dbReference>
<feature type="compositionally biased region" description="Basic residues" evidence="1">
    <location>
        <begin position="1"/>
        <end position="11"/>
    </location>
</feature>
<sequence>MISRPGAKRSRQVPVLEKKARTSVMSEAPTVMAAGTRAGE</sequence>
<name>A0A6J6EZ98_9ZZZZ</name>
<feature type="region of interest" description="Disordered" evidence="1">
    <location>
        <begin position="1"/>
        <end position="40"/>
    </location>
</feature>
<gene>
    <name evidence="2" type="ORF">UFOPK1722_01016</name>
</gene>
<evidence type="ECO:0000256" key="1">
    <source>
        <dbReference type="SAM" id="MobiDB-lite"/>
    </source>
</evidence>
<protein>
    <submittedName>
        <fullName evidence="2">Unannotated protein</fullName>
    </submittedName>
</protein>
<dbReference type="AlphaFoldDB" id="A0A6J6EZ98"/>